<dbReference type="Pfam" id="PF06839">
    <property type="entry name" value="Zn_ribbon_GRF"/>
    <property type="match status" value="1"/>
</dbReference>
<dbReference type="InterPro" id="IPR047201">
    <property type="entry name" value="ERI-1_3'hExo-like"/>
</dbReference>
<dbReference type="InterPro" id="IPR036397">
    <property type="entry name" value="RNaseH_sf"/>
</dbReference>
<dbReference type="InterPro" id="IPR010666">
    <property type="entry name" value="Znf_GRF"/>
</dbReference>
<dbReference type="OrthoDB" id="448399at2759"/>
<evidence type="ECO:0000256" key="1">
    <source>
        <dbReference type="ARBA" id="ARBA00022722"/>
    </source>
</evidence>
<dbReference type="CDD" id="cd06133">
    <property type="entry name" value="ERI-1_3'hExo_like"/>
    <property type="match status" value="1"/>
</dbReference>
<keyword evidence="5" id="KW-0862">Zinc</keyword>
<evidence type="ECO:0000256" key="6">
    <source>
        <dbReference type="ARBA" id="ARBA00022839"/>
    </source>
</evidence>
<dbReference type="EMBL" id="PZQS01000001">
    <property type="protein sequence ID" value="PVD38258.1"/>
    <property type="molecule type" value="Genomic_DNA"/>
</dbReference>
<reference evidence="9 10" key="1">
    <citation type="submission" date="2018-04" db="EMBL/GenBank/DDBJ databases">
        <title>The genome of golden apple snail Pomacea canaliculata provides insight into stress tolerance and invasive adaptation.</title>
        <authorList>
            <person name="Liu C."/>
            <person name="Liu B."/>
            <person name="Ren Y."/>
            <person name="Zhang Y."/>
            <person name="Wang H."/>
            <person name="Li S."/>
            <person name="Jiang F."/>
            <person name="Yin L."/>
            <person name="Zhang G."/>
            <person name="Qian W."/>
            <person name="Fan W."/>
        </authorList>
    </citation>
    <scope>NUCLEOTIDE SEQUENCE [LARGE SCALE GENOMIC DNA]</scope>
    <source>
        <strain evidence="9">SZHN2017</strain>
        <tissue evidence="9">Muscle</tissue>
    </source>
</reference>
<accession>A0A2T7PXX9</accession>
<dbReference type="Gene3D" id="3.30.420.10">
    <property type="entry name" value="Ribonuclease H-like superfamily/Ribonuclease H"/>
    <property type="match status" value="1"/>
</dbReference>
<dbReference type="SUPFAM" id="SSF53098">
    <property type="entry name" value="Ribonuclease H-like"/>
    <property type="match status" value="1"/>
</dbReference>
<evidence type="ECO:0000256" key="7">
    <source>
        <dbReference type="PROSITE-ProRule" id="PRU01343"/>
    </source>
</evidence>
<evidence type="ECO:0000313" key="10">
    <source>
        <dbReference type="Proteomes" id="UP000245119"/>
    </source>
</evidence>
<dbReference type="Pfam" id="PF00929">
    <property type="entry name" value="RNase_T"/>
    <property type="match status" value="1"/>
</dbReference>
<dbReference type="InterPro" id="IPR013520">
    <property type="entry name" value="Ribonucl_H"/>
</dbReference>
<dbReference type="InterPro" id="IPR012337">
    <property type="entry name" value="RNaseH-like_sf"/>
</dbReference>
<evidence type="ECO:0000313" key="9">
    <source>
        <dbReference type="EMBL" id="PVD38258.1"/>
    </source>
</evidence>
<evidence type="ECO:0000256" key="4">
    <source>
        <dbReference type="ARBA" id="ARBA00022801"/>
    </source>
</evidence>
<evidence type="ECO:0000259" key="8">
    <source>
        <dbReference type="PROSITE" id="PS51999"/>
    </source>
</evidence>
<evidence type="ECO:0000256" key="2">
    <source>
        <dbReference type="ARBA" id="ARBA00022723"/>
    </source>
</evidence>
<evidence type="ECO:0000256" key="5">
    <source>
        <dbReference type="ARBA" id="ARBA00022833"/>
    </source>
</evidence>
<dbReference type="InterPro" id="IPR051274">
    <property type="entry name" value="3-5_Exoribonuclease"/>
</dbReference>
<dbReference type="GO" id="GO:0008270">
    <property type="term" value="F:zinc ion binding"/>
    <property type="evidence" value="ECO:0007669"/>
    <property type="project" value="UniProtKB-KW"/>
</dbReference>
<keyword evidence="4" id="KW-0378">Hydrolase</keyword>
<feature type="domain" description="GRF-type" evidence="8">
    <location>
        <begin position="496"/>
        <end position="543"/>
    </location>
</feature>
<keyword evidence="1" id="KW-0540">Nuclease</keyword>
<dbReference type="GO" id="GO:0003676">
    <property type="term" value="F:nucleic acid binding"/>
    <property type="evidence" value="ECO:0007669"/>
    <property type="project" value="InterPro"/>
</dbReference>
<protein>
    <recommendedName>
        <fullName evidence="8">GRF-type domain-containing protein</fullName>
    </recommendedName>
</protein>
<organism evidence="9 10">
    <name type="scientific">Pomacea canaliculata</name>
    <name type="common">Golden apple snail</name>
    <dbReference type="NCBI Taxonomy" id="400727"/>
    <lineage>
        <taxon>Eukaryota</taxon>
        <taxon>Metazoa</taxon>
        <taxon>Spiralia</taxon>
        <taxon>Lophotrochozoa</taxon>
        <taxon>Mollusca</taxon>
        <taxon>Gastropoda</taxon>
        <taxon>Caenogastropoda</taxon>
        <taxon>Architaenioglossa</taxon>
        <taxon>Ampullarioidea</taxon>
        <taxon>Ampullariidae</taxon>
        <taxon>Pomacea</taxon>
    </lineage>
</organism>
<dbReference type="PROSITE" id="PS51999">
    <property type="entry name" value="ZF_GRF"/>
    <property type="match status" value="1"/>
</dbReference>
<proteinExistence type="predicted"/>
<dbReference type="PANTHER" id="PTHR23044:SF61">
    <property type="entry name" value="3'-5' EXORIBONUCLEASE 1-RELATED"/>
    <property type="match status" value="1"/>
</dbReference>
<keyword evidence="3 7" id="KW-0863">Zinc-finger</keyword>
<comment type="caution">
    <text evidence="9">The sequence shown here is derived from an EMBL/GenBank/DDBJ whole genome shotgun (WGS) entry which is preliminary data.</text>
</comment>
<gene>
    <name evidence="9" type="ORF">C0Q70_00869</name>
</gene>
<keyword evidence="6" id="KW-0269">Exonuclease</keyword>
<evidence type="ECO:0000256" key="3">
    <source>
        <dbReference type="ARBA" id="ARBA00022771"/>
    </source>
</evidence>
<name>A0A2T7PXX9_POMCA</name>
<dbReference type="AlphaFoldDB" id="A0A2T7PXX9"/>
<sequence>MDFHLLICFSVEFPAVLLNTKTGEIESEFHYYIQPQEHPTLSDFCKQLTGITQDQIDNGIPISLCLRKFYRWLEQQQQEKGFYLFGSLYNTSAKGLNVAAFVTWSDWDFGVCLHYELRRKQISKAPILNHWIDLRATYVKFYGRKPKGLNGALQDVGIKFEGREHSGLHDSRNTAKLVWKMIRDSCVLKITKSLSSESVTTSLHPGPQTTKTKINSHTSLTDPQKFYDNLKENLSSMTLLTSVTCCQDQEDNSTAVSCPVNHQNLGFKNHMQTKKGLSLRNMNAAGSNQTSSWISSKMQMAGNCKNYLISNKRKLESPEKTCCDSLVESLNCKISKIEKVTVAPSIEPATGPLKKCDSASVSETSILNSVTPISLQQEMIDKSPYSGACSVASISKKPNNSLDRNMMFSTTETPLSRRCDNLKPFHLCDWSSSAAKSEQNTERQRPTHKVHRKSVQITLPMLQRPVIKWPQEVVQPTPLQRLQASSSWLKYTPPLCHCGRRAKRRVVQNPGPNVGRWFFSCGKGTPSNCKKPGCSFFQWKPSENS</sequence>
<keyword evidence="10" id="KW-1185">Reference proteome</keyword>
<dbReference type="SMART" id="SM00479">
    <property type="entry name" value="EXOIII"/>
    <property type="match status" value="1"/>
</dbReference>
<keyword evidence="2" id="KW-0479">Metal-binding</keyword>
<dbReference type="Proteomes" id="UP000245119">
    <property type="component" value="Linkage Group LG1"/>
</dbReference>
<dbReference type="STRING" id="400727.A0A2T7PXX9"/>
<dbReference type="GO" id="GO:0000175">
    <property type="term" value="F:3'-5'-RNA exonuclease activity"/>
    <property type="evidence" value="ECO:0007669"/>
    <property type="project" value="InterPro"/>
</dbReference>
<dbReference type="PANTHER" id="PTHR23044">
    <property type="entry name" value="3'-5' EXONUCLEASE ERI1-RELATED"/>
    <property type="match status" value="1"/>
</dbReference>